<accession>A0AA86N0U6</accession>
<dbReference type="RefSeq" id="WP_289269298.1">
    <property type="nucleotide sequence ID" value="NZ_OX365700.1"/>
</dbReference>
<evidence type="ECO:0000313" key="2">
    <source>
        <dbReference type="EMBL" id="CAI4032576.1"/>
    </source>
</evidence>
<dbReference type="Proteomes" id="UP001179121">
    <property type="component" value="Chromosome"/>
</dbReference>
<keyword evidence="1" id="KW-0812">Transmembrane</keyword>
<feature type="transmembrane region" description="Helical" evidence="1">
    <location>
        <begin position="15"/>
        <end position="39"/>
    </location>
</feature>
<dbReference type="KEGG" id="nti:DNFV4_03006"/>
<organism evidence="2 3">
    <name type="scientific">Nitrospira tepida</name>
    <dbReference type="NCBI Taxonomy" id="2973512"/>
    <lineage>
        <taxon>Bacteria</taxon>
        <taxon>Pseudomonadati</taxon>
        <taxon>Nitrospirota</taxon>
        <taxon>Nitrospiria</taxon>
        <taxon>Nitrospirales</taxon>
        <taxon>Nitrospiraceae</taxon>
        <taxon>Nitrospira</taxon>
    </lineage>
</organism>
<keyword evidence="3" id="KW-1185">Reference proteome</keyword>
<keyword evidence="1" id="KW-0472">Membrane</keyword>
<proteinExistence type="predicted"/>
<gene>
    <name evidence="2" type="ORF">DNFV4_03006</name>
</gene>
<protein>
    <submittedName>
        <fullName evidence="2">Uncharacterized protein</fullName>
    </submittedName>
</protein>
<sequence length="56" mass="5971">MSREKVNTKPAPSAAGYFLDLVMVLASVGCVGLTFYLVLIHGWTAKYTILIGIAGL</sequence>
<dbReference type="EMBL" id="OX365700">
    <property type="protein sequence ID" value="CAI4032576.1"/>
    <property type="molecule type" value="Genomic_DNA"/>
</dbReference>
<name>A0AA86N0U6_9BACT</name>
<evidence type="ECO:0000313" key="3">
    <source>
        <dbReference type="Proteomes" id="UP001179121"/>
    </source>
</evidence>
<reference evidence="2" key="1">
    <citation type="submission" date="2022-10" db="EMBL/GenBank/DDBJ databases">
        <authorList>
            <person name="Koch H."/>
        </authorList>
    </citation>
    <scope>NUCLEOTIDE SEQUENCE</scope>
    <source>
        <strain evidence="2">DNF</strain>
    </source>
</reference>
<evidence type="ECO:0000256" key="1">
    <source>
        <dbReference type="SAM" id="Phobius"/>
    </source>
</evidence>
<dbReference type="AlphaFoldDB" id="A0AA86N0U6"/>
<keyword evidence="1" id="KW-1133">Transmembrane helix</keyword>